<dbReference type="InterPro" id="IPR050173">
    <property type="entry name" value="ABC_transporter_C-like"/>
</dbReference>
<keyword evidence="2" id="KW-0547">Nucleotide-binding</keyword>
<gene>
    <name evidence="7" type="ORF">SI7747_15018102</name>
</gene>
<dbReference type="GO" id="GO:0042626">
    <property type="term" value="F:ATPase-coupled transmembrane transporter activity"/>
    <property type="evidence" value="ECO:0007669"/>
    <property type="project" value="TreeGrafter"/>
</dbReference>
<evidence type="ECO:0000256" key="4">
    <source>
        <dbReference type="ARBA" id="ARBA00022989"/>
    </source>
</evidence>
<dbReference type="InterPro" id="IPR036640">
    <property type="entry name" value="ABC1_TM_sf"/>
</dbReference>
<keyword evidence="5" id="KW-0472">Membrane</keyword>
<evidence type="ECO:0000313" key="8">
    <source>
        <dbReference type="Proteomes" id="UP001189122"/>
    </source>
</evidence>
<dbReference type="GO" id="GO:0016020">
    <property type="term" value="C:membrane"/>
    <property type="evidence" value="ECO:0007669"/>
    <property type="project" value="InterPro"/>
</dbReference>
<organism evidence="7">
    <name type="scientific">Spirodela intermedia</name>
    <name type="common">Intermediate duckweed</name>
    <dbReference type="NCBI Taxonomy" id="51605"/>
    <lineage>
        <taxon>Eukaryota</taxon>
        <taxon>Viridiplantae</taxon>
        <taxon>Streptophyta</taxon>
        <taxon>Embryophyta</taxon>
        <taxon>Tracheophyta</taxon>
        <taxon>Spermatophyta</taxon>
        <taxon>Magnoliopsida</taxon>
        <taxon>Liliopsida</taxon>
        <taxon>Araceae</taxon>
        <taxon>Lemnoideae</taxon>
        <taxon>Spirodela</taxon>
    </lineage>
</organism>
<keyword evidence="4" id="KW-1133">Transmembrane helix</keyword>
<keyword evidence="8" id="KW-1185">Reference proteome</keyword>
<evidence type="ECO:0000256" key="1">
    <source>
        <dbReference type="ARBA" id="ARBA00022692"/>
    </source>
</evidence>
<accession>A0A7I8JNF0</accession>
<dbReference type="GO" id="GO:0005524">
    <property type="term" value="F:ATP binding"/>
    <property type="evidence" value="ECO:0007669"/>
    <property type="project" value="UniProtKB-KW"/>
</dbReference>
<keyword evidence="1" id="KW-0812">Transmembrane</keyword>
<dbReference type="Proteomes" id="UP001189122">
    <property type="component" value="Unassembled WGS sequence"/>
</dbReference>
<dbReference type="SUPFAM" id="SSF52540">
    <property type="entry name" value="P-loop containing nucleoside triphosphate hydrolases"/>
    <property type="match status" value="1"/>
</dbReference>
<evidence type="ECO:0000256" key="5">
    <source>
        <dbReference type="ARBA" id="ARBA00023136"/>
    </source>
</evidence>
<dbReference type="EMBL" id="CACRZD030000015">
    <property type="protein sequence ID" value="CAA6671694.1"/>
    <property type="molecule type" value="Genomic_DNA"/>
</dbReference>
<dbReference type="Gene3D" id="1.20.1560.10">
    <property type="entry name" value="ABC transporter type 1, transmembrane domain"/>
    <property type="match status" value="1"/>
</dbReference>
<dbReference type="SUPFAM" id="SSF90123">
    <property type="entry name" value="ABC transporter transmembrane region"/>
    <property type="match status" value="1"/>
</dbReference>
<dbReference type="EMBL" id="LR743602">
    <property type="protein sequence ID" value="CAA2632486.1"/>
    <property type="molecule type" value="Genomic_DNA"/>
</dbReference>
<dbReference type="Gene3D" id="3.40.50.300">
    <property type="entry name" value="P-loop containing nucleotide triphosphate hydrolases"/>
    <property type="match status" value="1"/>
</dbReference>
<evidence type="ECO:0000313" key="7">
    <source>
        <dbReference type="EMBL" id="CAA2632486.1"/>
    </source>
</evidence>
<evidence type="ECO:0000256" key="3">
    <source>
        <dbReference type="ARBA" id="ARBA00022840"/>
    </source>
</evidence>
<keyword evidence="3" id="KW-0067">ATP-binding</keyword>
<evidence type="ECO:0000256" key="2">
    <source>
        <dbReference type="ARBA" id="ARBA00022741"/>
    </source>
</evidence>
<sequence>MDKPKYKNVIHACSLKDLELLLHGDQTISGDKGTNLSGGQKQRDADIYLLDEPFSAVDAHAGSELFKEYILTALPSKTVILVTHHVEFLASAGLILLSNGHAIQAGTDFNALVSAHHEAIEVMDIHEGSLEDSVEGLLRKAPSLVEKIGVQHQQRRRHEQGNPRKGSSSEGDKGEEEAQKLCVPVRHGSRALCSFRAVLVATFGLAAAHKLFLKMLRGIFRAPMSFFYSTPSGRILNGISHLQHEIK</sequence>
<evidence type="ECO:0000256" key="6">
    <source>
        <dbReference type="SAM" id="MobiDB-lite"/>
    </source>
</evidence>
<dbReference type="AlphaFoldDB" id="A0A7I8JNF0"/>
<protein>
    <submittedName>
        <fullName evidence="7">Uncharacterized protein</fullName>
    </submittedName>
</protein>
<reference evidence="7 8" key="1">
    <citation type="submission" date="2019-12" db="EMBL/GenBank/DDBJ databases">
        <authorList>
            <person name="Scholz U."/>
            <person name="Mascher M."/>
            <person name="Fiebig A."/>
        </authorList>
    </citation>
    <scope>NUCLEOTIDE SEQUENCE</scope>
</reference>
<dbReference type="PANTHER" id="PTHR24223">
    <property type="entry name" value="ATP-BINDING CASSETTE SUB-FAMILY C"/>
    <property type="match status" value="1"/>
</dbReference>
<feature type="region of interest" description="Disordered" evidence="6">
    <location>
        <begin position="149"/>
        <end position="177"/>
    </location>
</feature>
<name>A0A7I8JNF0_SPIIN</name>
<dbReference type="InterPro" id="IPR027417">
    <property type="entry name" value="P-loop_NTPase"/>
</dbReference>
<proteinExistence type="predicted"/>
<dbReference type="PANTHER" id="PTHR24223:SF189">
    <property type="entry name" value="ABC TRANSPORTER C FAMILY MEMBER 5"/>
    <property type="match status" value="1"/>
</dbReference>